<accession>A0A2P9HF73</accession>
<dbReference type="EMBL" id="OOFM01000003">
    <property type="protein sequence ID" value="SPL62746.1"/>
    <property type="molecule type" value="Genomic_DNA"/>
</dbReference>
<organism evidence="1 2">
    <name type="scientific">Ochrobactrum soli</name>
    <dbReference type="NCBI Taxonomy" id="2448455"/>
    <lineage>
        <taxon>Bacteria</taxon>
        <taxon>Pseudomonadati</taxon>
        <taxon>Pseudomonadota</taxon>
        <taxon>Alphaproteobacteria</taxon>
        <taxon>Hyphomicrobiales</taxon>
        <taxon>Brucellaceae</taxon>
        <taxon>Brucella/Ochrobactrum group</taxon>
        <taxon>Ochrobactrum</taxon>
    </lineage>
</organism>
<evidence type="ECO:0000313" key="1">
    <source>
        <dbReference type="EMBL" id="SPL62746.1"/>
    </source>
</evidence>
<evidence type="ECO:0000313" key="2">
    <source>
        <dbReference type="Proteomes" id="UP000246073"/>
    </source>
</evidence>
<dbReference type="Proteomes" id="UP000246073">
    <property type="component" value="Unassembled WGS sequence"/>
</dbReference>
<reference evidence="2" key="1">
    <citation type="submission" date="2017-12" db="EMBL/GenBank/DDBJ databases">
        <authorList>
            <person name="Diaz M."/>
        </authorList>
    </citation>
    <scope>NUCLEOTIDE SEQUENCE [LARGE SCALE GENOMIC DNA]</scope>
    <source>
        <strain evidence="2">FI11154</strain>
    </source>
</reference>
<protein>
    <submittedName>
        <fullName evidence="1">Uncharacterized protein</fullName>
    </submittedName>
</protein>
<gene>
    <name evidence="1" type="ORF">OHAE_5353</name>
</gene>
<sequence>MGFTGKIIAGGNSTYGASGDDMQKHLLLVFSTLHLLLVTTFSSVADDFRINSENCSLERSFASDVANRLDTLVLRKFHAILMDNELSAGCGSLQFTDAKMDSHTNGFSFGLSQFDLATRSTSVSILKDIIRCARDEGFRKITPDDIKFLDDYGHKPTFVLKDDEKAWSRFGILRGPIEETLRSHCGRTLIANSYIAEMKAFERQVAPLWTAVLTNNPSQKSAELFYKLYALDLLNVLGGADGFRKVVAGEADYVCFMLCAEKITALYRLDGPVSVGDFIRYPFQSTCYGFVPAQTRQQDALRRLDRVLQEVDIAALPLDSDDMKFLKTDFAVLVGRNMARFPGARVGNIQTLIARAGGRVSLNVPQLDEPLIIKSIATCSMKS</sequence>
<name>A0A2P9HF73_9HYPH</name>
<proteinExistence type="predicted"/>
<dbReference type="AlphaFoldDB" id="A0A2P9HF73"/>